<evidence type="ECO:0000256" key="6">
    <source>
        <dbReference type="ARBA" id="ARBA00049157"/>
    </source>
</evidence>
<dbReference type="PROSITE" id="PS00156">
    <property type="entry name" value="OMPDECASE"/>
    <property type="match status" value="1"/>
</dbReference>
<feature type="binding site" evidence="7">
    <location>
        <begin position="64"/>
        <end position="73"/>
    </location>
    <ligand>
        <name>substrate</name>
    </ligand>
</feature>
<keyword evidence="3 7" id="KW-0210">Decarboxylase</keyword>
<dbReference type="GO" id="GO:0005829">
    <property type="term" value="C:cytosol"/>
    <property type="evidence" value="ECO:0007669"/>
    <property type="project" value="TreeGrafter"/>
</dbReference>
<dbReference type="InterPro" id="IPR018089">
    <property type="entry name" value="OMPdecase_AS"/>
</dbReference>
<dbReference type="NCBIfam" id="NF001273">
    <property type="entry name" value="PRK00230.1"/>
    <property type="match status" value="1"/>
</dbReference>
<keyword evidence="13" id="KW-1185">Reference proteome</keyword>
<feature type="active site" description="For OMPdecase activity" evidence="8">
    <location>
        <position position="69"/>
    </location>
</feature>
<dbReference type="EMBL" id="FMXQ01000009">
    <property type="protein sequence ID" value="SDB50687.1"/>
    <property type="molecule type" value="Genomic_DNA"/>
</dbReference>
<dbReference type="InterPro" id="IPR001754">
    <property type="entry name" value="OMPdeCOase_dom"/>
</dbReference>
<evidence type="ECO:0000256" key="4">
    <source>
        <dbReference type="ARBA" id="ARBA00022975"/>
    </source>
</evidence>
<dbReference type="NCBIfam" id="TIGR01740">
    <property type="entry name" value="pyrF"/>
    <property type="match status" value="1"/>
</dbReference>
<comment type="catalytic activity">
    <reaction evidence="6 7 10">
        <text>orotidine 5'-phosphate + H(+) = UMP + CO2</text>
        <dbReference type="Rhea" id="RHEA:11596"/>
        <dbReference type="ChEBI" id="CHEBI:15378"/>
        <dbReference type="ChEBI" id="CHEBI:16526"/>
        <dbReference type="ChEBI" id="CHEBI:57538"/>
        <dbReference type="ChEBI" id="CHEBI:57865"/>
        <dbReference type="EC" id="4.1.1.23"/>
    </reaction>
</comment>
<dbReference type="Pfam" id="PF00215">
    <property type="entry name" value="OMPdecase"/>
    <property type="match status" value="1"/>
</dbReference>
<dbReference type="Gene3D" id="3.20.20.70">
    <property type="entry name" value="Aldolase class I"/>
    <property type="match status" value="1"/>
</dbReference>
<dbReference type="SUPFAM" id="SSF51366">
    <property type="entry name" value="Ribulose-phoshate binding barrel"/>
    <property type="match status" value="1"/>
</dbReference>
<protein>
    <recommendedName>
        <fullName evidence="7">Orotidine 5'-phosphate decarboxylase</fullName>
        <ecNumber evidence="7">4.1.1.23</ecNumber>
    </recommendedName>
    <alternativeName>
        <fullName evidence="7">OMP decarboxylase</fullName>
        <shortName evidence="7">OMPDCase</shortName>
        <shortName evidence="7">OMPdecase</shortName>
    </alternativeName>
</protein>
<reference evidence="12 13" key="1">
    <citation type="submission" date="2016-10" db="EMBL/GenBank/DDBJ databases">
        <authorList>
            <person name="de Groot N.N."/>
        </authorList>
    </citation>
    <scope>NUCLEOTIDE SEQUENCE [LARGE SCALE GENOMIC DNA]</scope>
    <source>
        <strain evidence="12 13">ATCC 35022</strain>
    </source>
</reference>
<feature type="active site" description="For OMPdecase activity" evidence="8">
    <location>
        <position position="66"/>
    </location>
</feature>
<evidence type="ECO:0000256" key="3">
    <source>
        <dbReference type="ARBA" id="ARBA00022793"/>
    </source>
</evidence>
<dbReference type="Proteomes" id="UP000199071">
    <property type="component" value="Unassembled WGS sequence"/>
</dbReference>
<dbReference type="GO" id="GO:0044205">
    <property type="term" value="P:'de novo' UMP biosynthetic process"/>
    <property type="evidence" value="ECO:0007669"/>
    <property type="project" value="UniProtKB-UniRule"/>
</dbReference>
<dbReference type="PANTHER" id="PTHR32119">
    <property type="entry name" value="OROTIDINE 5'-PHOSPHATE DECARBOXYLASE"/>
    <property type="match status" value="1"/>
</dbReference>
<evidence type="ECO:0000256" key="1">
    <source>
        <dbReference type="ARBA" id="ARBA00002356"/>
    </source>
</evidence>
<dbReference type="SMART" id="SM00934">
    <property type="entry name" value="OMPdecase"/>
    <property type="match status" value="1"/>
</dbReference>
<dbReference type="PANTHER" id="PTHR32119:SF2">
    <property type="entry name" value="OROTIDINE 5'-PHOSPHATE DECARBOXYLASE"/>
    <property type="match status" value="1"/>
</dbReference>
<dbReference type="GO" id="GO:0006207">
    <property type="term" value="P:'de novo' pyrimidine nucleobase biosynthetic process"/>
    <property type="evidence" value="ECO:0007669"/>
    <property type="project" value="InterPro"/>
</dbReference>
<dbReference type="InterPro" id="IPR013785">
    <property type="entry name" value="Aldolase_TIM"/>
</dbReference>
<keyword evidence="4 7" id="KW-0665">Pyrimidine biosynthesis</keyword>
<proteinExistence type="inferred from homology"/>
<dbReference type="GO" id="GO:0004590">
    <property type="term" value="F:orotidine-5'-phosphate decarboxylase activity"/>
    <property type="evidence" value="ECO:0007669"/>
    <property type="project" value="UniProtKB-UniRule"/>
</dbReference>
<feature type="active site" description="Proton donor" evidence="7">
    <location>
        <position position="66"/>
    </location>
</feature>
<dbReference type="CDD" id="cd04725">
    <property type="entry name" value="OMP_decarboxylase_like"/>
    <property type="match status" value="1"/>
</dbReference>
<dbReference type="InterPro" id="IPR047596">
    <property type="entry name" value="OMPdecase_bac"/>
</dbReference>
<feature type="binding site" evidence="7 9">
    <location>
        <position position="15"/>
    </location>
    <ligand>
        <name>substrate</name>
    </ligand>
</feature>
<comment type="function">
    <text evidence="1 7">Catalyzes the decarboxylation of orotidine 5'-monophosphate (OMP) to uridine 5'-monophosphate (UMP).</text>
</comment>
<feature type="binding site" evidence="7 9">
    <location>
        <position position="119"/>
    </location>
    <ligand>
        <name>substrate</name>
    </ligand>
</feature>
<evidence type="ECO:0000256" key="7">
    <source>
        <dbReference type="HAMAP-Rule" id="MF_01200"/>
    </source>
</evidence>
<evidence type="ECO:0000313" key="13">
    <source>
        <dbReference type="Proteomes" id="UP000199071"/>
    </source>
</evidence>
<evidence type="ECO:0000256" key="10">
    <source>
        <dbReference type="RuleBase" id="RU000512"/>
    </source>
</evidence>
<comment type="subunit">
    <text evidence="7">Homodimer.</text>
</comment>
<dbReference type="OrthoDB" id="9806203at2"/>
<accession>A0A1G6DZS9</accession>
<evidence type="ECO:0000256" key="5">
    <source>
        <dbReference type="ARBA" id="ARBA00023239"/>
    </source>
</evidence>
<feature type="domain" description="Orotidine 5'-phosphate decarboxylase" evidence="11">
    <location>
        <begin position="9"/>
        <end position="225"/>
    </location>
</feature>
<evidence type="ECO:0000256" key="8">
    <source>
        <dbReference type="PIRSR" id="PIRSR614732-1"/>
    </source>
</evidence>
<dbReference type="InterPro" id="IPR011060">
    <property type="entry name" value="RibuloseP-bd_barrel"/>
</dbReference>
<dbReference type="RefSeq" id="WP_090879185.1">
    <property type="nucleotide sequence ID" value="NZ_FMXQ01000009.1"/>
</dbReference>
<evidence type="ECO:0000259" key="11">
    <source>
        <dbReference type="SMART" id="SM00934"/>
    </source>
</evidence>
<feature type="binding site" evidence="7 9">
    <location>
        <position position="180"/>
    </location>
    <ligand>
        <name>substrate</name>
    </ligand>
</feature>
<feature type="binding site" evidence="7 9">
    <location>
        <position position="209"/>
    </location>
    <ligand>
        <name>substrate</name>
    </ligand>
</feature>
<evidence type="ECO:0000313" key="12">
    <source>
        <dbReference type="EMBL" id="SDB50687.1"/>
    </source>
</evidence>
<organism evidence="12 13">
    <name type="scientific">Bauldia litoralis</name>
    <dbReference type="NCBI Taxonomy" id="665467"/>
    <lineage>
        <taxon>Bacteria</taxon>
        <taxon>Pseudomonadati</taxon>
        <taxon>Pseudomonadota</taxon>
        <taxon>Alphaproteobacteria</taxon>
        <taxon>Hyphomicrobiales</taxon>
        <taxon>Kaistiaceae</taxon>
        <taxon>Bauldia</taxon>
    </lineage>
</organism>
<dbReference type="UniPathway" id="UPA00070">
    <property type="reaction ID" value="UER00120"/>
</dbReference>
<dbReference type="HAMAP" id="MF_01200_B">
    <property type="entry name" value="OMPdecase_type1_B"/>
    <property type="match status" value="1"/>
</dbReference>
<evidence type="ECO:0000256" key="2">
    <source>
        <dbReference type="ARBA" id="ARBA00004861"/>
    </source>
</evidence>
<dbReference type="STRING" id="665467.SAMN02982931_03971"/>
<comment type="pathway">
    <text evidence="2 7 10">Pyrimidine metabolism; UMP biosynthesis via de novo pathway; UMP from orotate: step 2/2.</text>
</comment>
<comment type="similarity">
    <text evidence="7">Belongs to the OMP decarboxylase family. Type 1 subfamily.</text>
</comment>
<sequence>MQPIPARDRLIVALDVPDVDAAEALVTGLGDSVTFYKVGMQLIYAGGVDFARNLAVAGKKVFLDAKLLDIDNTVAHAVESIVRLGVTFATVHAYPKAMQAAVTARGEASLRLLGVTVLTSMDDADLADAGYAARAADLVAARAARARAIGMDGIVASPAEATAVRRIVGPDLAIVTPGIRPAGTDHGDQRRVATPDMAIRAGADYLVVGRPINAAADPKSAADAIVGEIEAAIAARGEA</sequence>
<gene>
    <name evidence="7" type="primary">pyrF</name>
    <name evidence="12" type="ORF">SAMN02982931_03971</name>
</gene>
<dbReference type="AlphaFoldDB" id="A0A1G6DZS9"/>
<feature type="binding site" evidence="7 9">
    <location>
        <position position="210"/>
    </location>
    <ligand>
        <name>substrate</name>
    </ligand>
</feature>
<feature type="active site" description="For OMPdecase activity" evidence="8">
    <location>
        <position position="64"/>
    </location>
</feature>
<name>A0A1G6DZS9_9HYPH</name>
<evidence type="ECO:0000256" key="9">
    <source>
        <dbReference type="PIRSR" id="PIRSR614732-2"/>
    </source>
</evidence>
<feature type="binding site" evidence="7 9">
    <location>
        <position position="189"/>
    </location>
    <ligand>
        <name>substrate</name>
    </ligand>
</feature>
<keyword evidence="5 7" id="KW-0456">Lyase</keyword>
<dbReference type="EC" id="4.1.1.23" evidence="7"/>
<feature type="binding site" evidence="7 9">
    <location>
        <position position="37"/>
    </location>
    <ligand>
        <name>substrate</name>
    </ligand>
</feature>
<dbReference type="InterPro" id="IPR014732">
    <property type="entry name" value="OMPdecase"/>
</dbReference>